<dbReference type="Pfam" id="PF12390">
    <property type="entry name" value="Se-cys_synth_N"/>
    <property type="match status" value="1"/>
</dbReference>
<evidence type="ECO:0000256" key="6">
    <source>
        <dbReference type="ARBA" id="ARBA00023266"/>
    </source>
</evidence>
<evidence type="ECO:0000256" key="2">
    <source>
        <dbReference type="ARBA" id="ARBA00022490"/>
    </source>
</evidence>
<dbReference type="InterPro" id="IPR015424">
    <property type="entry name" value="PyrdxlP-dep_Trfase"/>
</dbReference>
<evidence type="ECO:0000256" key="1">
    <source>
        <dbReference type="ARBA" id="ARBA00001933"/>
    </source>
</evidence>
<gene>
    <name evidence="8" type="primary">selA</name>
    <name evidence="10" type="ORF">H8S34_13975</name>
</gene>
<comment type="cofactor">
    <cofactor evidence="1 8">
        <name>pyridoxal 5'-phosphate</name>
        <dbReference type="ChEBI" id="CHEBI:597326"/>
    </cofactor>
</comment>
<keyword evidence="3 8" id="KW-0808">Transferase</keyword>
<dbReference type="InterPro" id="IPR004534">
    <property type="entry name" value="SelA_trans"/>
</dbReference>
<comment type="function">
    <text evidence="8">Converts seryl-tRNA(Sec) to selenocysteinyl-tRNA(Sec) required for selenoprotein biosynthesis.</text>
</comment>
<comment type="catalytic activity">
    <reaction evidence="8">
        <text>L-seryl-tRNA(Sec) + selenophosphate + H(+) = L-selenocysteinyl-tRNA(Sec) + phosphate</text>
        <dbReference type="Rhea" id="RHEA:22728"/>
        <dbReference type="Rhea" id="RHEA-COMP:9742"/>
        <dbReference type="Rhea" id="RHEA-COMP:9743"/>
        <dbReference type="ChEBI" id="CHEBI:15378"/>
        <dbReference type="ChEBI" id="CHEBI:16144"/>
        <dbReference type="ChEBI" id="CHEBI:43474"/>
        <dbReference type="ChEBI" id="CHEBI:78533"/>
        <dbReference type="ChEBI" id="CHEBI:78573"/>
        <dbReference type="EC" id="2.9.1.1"/>
    </reaction>
</comment>
<dbReference type="InterPro" id="IPR018319">
    <property type="entry name" value="SelA-like"/>
</dbReference>
<keyword evidence="2 8" id="KW-0963">Cytoplasm</keyword>
<comment type="subcellular location">
    <subcellularLocation>
        <location evidence="8">Cytoplasm</location>
    </subcellularLocation>
</comment>
<dbReference type="PANTHER" id="PTHR32328:SF0">
    <property type="entry name" value="L-SERYL-TRNA(SEC) SELENIUM TRANSFERASE"/>
    <property type="match status" value="1"/>
</dbReference>
<dbReference type="SUPFAM" id="SSF53383">
    <property type="entry name" value="PLP-dependent transferases"/>
    <property type="match status" value="1"/>
</dbReference>
<keyword evidence="5 8" id="KW-0648">Protein biosynthesis</keyword>
<dbReference type="Gene3D" id="3.90.1150.180">
    <property type="match status" value="1"/>
</dbReference>
<evidence type="ECO:0000313" key="10">
    <source>
        <dbReference type="EMBL" id="MBC5731926.1"/>
    </source>
</evidence>
<dbReference type="EMBL" id="JACOPR010000011">
    <property type="protein sequence ID" value="MBC5731926.1"/>
    <property type="molecule type" value="Genomic_DNA"/>
</dbReference>
<keyword evidence="11" id="KW-1185">Reference proteome</keyword>
<protein>
    <recommendedName>
        <fullName evidence="8">L-seryl-tRNA(Sec) selenium transferase</fullName>
        <ecNumber evidence="8">2.9.1.1</ecNumber>
    </recommendedName>
    <alternativeName>
        <fullName evidence="8">Selenocysteine synthase</fullName>
        <shortName evidence="8">Sec synthase</shortName>
    </alternativeName>
    <alternativeName>
        <fullName evidence="8">Selenocysteinyl-tRNA(Sec) synthase</fullName>
    </alternativeName>
</protein>
<dbReference type="Pfam" id="PF03841">
    <property type="entry name" value="SelA"/>
    <property type="match status" value="1"/>
</dbReference>
<feature type="modified residue" description="N6-(pyridoxal phosphate)lysine" evidence="8">
    <location>
        <position position="294"/>
    </location>
</feature>
<evidence type="ECO:0000256" key="3">
    <source>
        <dbReference type="ARBA" id="ARBA00022679"/>
    </source>
</evidence>
<name>A0ABR7HWM7_9FIRM</name>
<keyword evidence="4 8" id="KW-0663">Pyridoxal phosphate</keyword>
<dbReference type="NCBIfam" id="TIGR00474">
    <property type="entry name" value="selA"/>
    <property type="match status" value="1"/>
</dbReference>
<dbReference type="InterPro" id="IPR015421">
    <property type="entry name" value="PyrdxlP-dep_Trfase_major"/>
</dbReference>
<feature type="domain" description="L-seryl-tRNA selenium transferase N-terminal" evidence="9">
    <location>
        <begin position="6"/>
        <end position="45"/>
    </location>
</feature>
<sequence>MNRQLLQQLPKMDVLLAHPAIASAQEELPYYALKEAARTALEELRRGILDGTVEVLPDLDTLAAQTTARARASCRPHLRAVINGTGVVLHTNLGRAPLGEEAARAVYEAARGYSNLEYDIDSGRRGSRFSHIEPLICSLTGSEAALAVNNNAAAVFLMLSALAAGKKVAISRGELVEIGGSFRVPEIMARSGAQLVEVGTTNKTHLSDYRRAIEEQGAEILLKVHTSNFKLIGFTEGVSIADLVALGREKGVPVFHDLGSGALYDDPALGVPEGPTVEESVRAGADVICFSGDKLLGGPQAGIAIGRAPYIQAMKKDQFARVVRIDKLTLAALEATLRTYRDHALAGRSIPTLAMLGARPETLEPKARARAEELSARFAGKCVFSAAPDNGEVGGGSLPGVPLPTWVVELSPVSLTVSALEEALRAWETPIVGRVSRNQYLLDVRTLTDADWAEIIRALDTILN</sequence>
<evidence type="ECO:0000259" key="9">
    <source>
        <dbReference type="Pfam" id="PF12390"/>
    </source>
</evidence>
<dbReference type="PANTHER" id="PTHR32328">
    <property type="entry name" value="L-SERYL-TRNA(SEC) SELENIUM TRANSFERASE"/>
    <property type="match status" value="1"/>
</dbReference>
<dbReference type="InterPro" id="IPR025862">
    <property type="entry name" value="SelA_trans_N_dom"/>
</dbReference>
<organism evidence="10 11">
    <name type="scientific">Pseudoflavonifractor hominis</name>
    <dbReference type="NCBI Taxonomy" id="2763059"/>
    <lineage>
        <taxon>Bacteria</taxon>
        <taxon>Bacillati</taxon>
        <taxon>Bacillota</taxon>
        <taxon>Clostridia</taxon>
        <taxon>Eubacteriales</taxon>
        <taxon>Oscillospiraceae</taxon>
        <taxon>Pseudoflavonifractor</taxon>
    </lineage>
</organism>
<comment type="similarity">
    <text evidence="7 8">Belongs to the SelA family.</text>
</comment>
<comment type="pathway">
    <text evidence="8">Aminoacyl-tRNA biosynthesis; selenocysteinyl-tRNA(Sec) biosynthesis; selenocysteinyl-tRNA(Sec) from L-seryl-tRNA(Sec) (bacterial route): step 1/1.</text>
</comment>
<dbReference type="EC" id="2.9.1.1" evidence="8"/>
<dbReference type="Gene3D" id="3.40.640.10">
    <property type="entry name" value="Type I PLP-dependent aspartate aminotransferase-like (Major domain)"/>
    <property type="match status" value="1"/>
</dbReference>
<proteinExistence type="inferred from homology"/>
<evidence type="ECO:0000256" key="4">
    <source>
        <dbReference type="ARBA" id="ARBA00022898"/>
    </source>
</evidence>
<dbReference type="GO" id="GO:0004125">
    <property type="term" value="F:L-seryl-tRNA(Sec) selenium transferase activity"/>
    <property type="evidence" value="ECO:0007669"/>
    <property type="project" value="UniProtKB-EC"/>
</dbReference>
<evidence type="ECO:0000256" key="5">
    <source>
        <dbReference type="ARBA" id="ARBA00022917"/>
    </source>
</evidence>
<evidence type="ECO:0000313" key="11">
    <source>
        <dbReference type="Proteomes" id="UP000660021"/>
    </source>
</evidence>
<comment type="caution">
    <text evidence="10">The sequence shown here is derived from an EMBL/GenBank/DDBJ whole genome shotgun (WGS) entry which is preliminary data.</text>
</comment>
<dbReference type="HAMAP" id="MF_00423">
    <property type="entry name" value="SelA"/>
    <property type="match status" value="1"/>
</dbReference>
<evidence type="ECO:0000256" key="8">
    <source>
        <dbReference type="HAMAP-Rule" id="MF_00423"/>
    </source>
</evidence>
<accession>A0ABR7HWM7</accession>
<dbReference type="RefSeq" id="WP_186964314.1">
    <property type="nucleotide sequence ID" value="NZ_JACOPR010000011.1"/>
</dbReference>
<evidence type="ECO:0000256" key="7">
    <source>
        <dbReference type="ARBA" id="ARBA00044507"/>
    </source>
</evidence>
<keyword evidence="6 8" id="KW-0711">Selenium</keyword>
<dbReference type="Proteomes" id="UP000660021">
    <property type="component" value="Unassembled WGS sequence"/>
</dbReference>
<reference evidence="10 11" key="1">
    <citation type="submission" date="2020-08" db="EMBL/GenBank/DDBJ databases">
        <title>Genome public.</title>
        <authorList>
            <person name="Liu C."/>
            <person name="Sun Q."/>
        </authorList>
    </citation>
    <scope>NUCLEOTIDE SEQUENCE [LARGE SCALE GENOMIC DNA]</scope>
    <source>
        <strain evidence="10 11">New-38</strain>
    </source>
</reference>